<dbReference type="EMBL" id="CM042047">
    <property type="protein sequence ID" value="KAI3769511.1"/>
    <property type="molecule type" value="Genomic_DNA"/>
</dbReference>
<reference evidence="2" key="1">
    <citation type="journal article" date="2022" name="Mol. Ecol. Resour.">
        <title>The genomes of chicory, endive, great burdock and yacon provide insights into Asteraceae palaeo-polyploidization history and plant inulin production.</title>
        <authorList>
            <person name="Fan W."/>
            <person name="Wang S."/>
            <person name="Wang H."/>
            <person name="Wang A."/>
            <person name="Jiang F."/>
            <person name="Liu H."/>
            <person name="Zhao H."/>
            <person name="Xu D."/>
            <person name="Zhang Y."/>
        </authorList>
    </citation>
    <scope>NUCLEOTIDE SEQUENCE [LARGE SCALE GENOMIC DNA]</scope>
    <source>
        <strain evidence="2">cv. Niubang</strain>
    </source>
</reference>
<reference evidence="1 2" key="2">
    <citation type="journal article" date="2022" name="Mol. Ecol. Resour.">
        <title>The genomes of chicory, endive, great burdock and yacon provide insights into Asteraceae paleo-polyploidization history and plant inulin production.</title>
        <authorList>
            <person name="Fan W."/>
            <person name="Wang S."/>
            <person name="Wang H."/>
            <person name="Wang A."/>
            <person name="Jiang F."/>
            <person name="Liu H."/>
            <person name="Zhao H."/>
            <person name="Xu D."/>
            <person name="Zhang Y."/>
        </authorList>
    </citation>
    <scope>NUCLEOTIDE SEQUENCE [LARGE SCALE GENOMIC DNA]</scope>
    <source>
        <strain evidence="2">cv. Niubang</strain>
    </source>
</reference>
<evidence type="ECO:0000313" key="2">
    <source>
        <dbReference type="Proteomes" id="UP001055879"/>
    </source>
</evidence>
<organism evidence="1 2">
    <name type="scientific">Arctium lappa</name>
    <name type="common">Greater burdock</name>
    <name type="synonym">Lappa major</name>
    <dbReference type="NCBI Taxonomy" id="4217"/>
    <lineage>
        <taxon>Eukaryota</taxon>
        <taxon>Viridiplantae</taxon>
        <taxon>Streptophyta</taxon>
        <taxon>Embryophyta</taxon>
        <taxon>Tracheophyta</taxon>
        <taxon>Spermatophyta</taxon>
        <taxon>Magnoliopsida</taxon>
        <taxon>eudicotyledons</taxon>
        <taxon>Gunneridae</taxon>
        <taxon>Pentapetalae</taxon>
        <taxon>asterids</taxon>
        <taxon>campanulids</taxon>
        <taxon>Asterales</taxon>
        <taxon>Asteraceae</taxon>
        <taxon>Carduoideae</taxon>
        <taxon>Cardueae</taxon>
        <taxon>Arctiinae</taxon>
        <taxon>Arctium</taxon>
    </lineage>
</organism>
<comment type="caution">
    <text evidence="1">The sequence shown here is derived from an EMBL/GenBank/DDBJ whole genome shotgun (WGS) entry which is preliminary data.</text>
</comment>
<proteinExistence type="predicted"/>
<gene>
    <name evidence="1" type="ORF">L6452_00617</name>
</gene>
<evidence type="ECO:0000313" key="1">
    <source>
        <dbReference type="EMBL" id="KAI3769511.1"/>
    </source>
</evidence>
<accession>A0ACB9FFP4</accession>
<dbReference type="Proteomes" id="UP001055879">
    <property type="component" value="Linkage Group LG01"/>
</dbReference>
<sequence>MASRLPIDDNSNTKSEEGTIAFHKKRARRVSFAENTSVHIFDRDEDSGTPSDPKPPNSPSNDLSSAERDNEPSQLFWNVEEDDNDNNNEDDDMDEPGSRSPFLRLVGSPSSGGSTIGSANSNDEDNFFGPVSSSFIRRDLLDSAGSDANHDQTMDSTAFSMHFRSIARSDSEVELKTSTGVHLSFEEKTPTQDSVPTNTGTSMLMTVAKKPNYQPSVSTSKLSTCSESNDMSIVGEYHYKYDYGELSPTLDALLAESNKDLHVISPSNGSILKSPRNSETTKEDGGNFMDFSHDEDKEGNITHEMVNEVVSLEHNGLGVANDASKRSPSKQIALGVSSYSSDAEISRSLLASSSILATPIAMTKDLVEDAFQIKSSLDFSATSQDRNPTVYLDDVTGKEHKSPFVGSVNSLTDKPSHMLLRGVSPSKSAPAVTPHNHSSVFVRTEIPKHGGSVASIQKSISKLRMLEASPFSAVLNAKLDDSTKKRSVVSPSKMTPLYTLLEKNDKALLLNYMNDSMQSSSAAQKKRERASLINMDNIGFETPKNGVPVTHIQNFVNVASPLLLPPESTWSKEMLQTDLLSSAEIRYGYKDNKSEVGLPQNFGSPQKKLKIVNASEFKSSPLRDAKQFIEHNESVKLGPGHVAGSAEKENVTNASLSTTPADRTDALYIETIEKSSPLICNGKEMVDSREVFLNDIRFNSEMKEKSTTLLKDVEREKFQHNFTGSEIARGEVKRASLALHEGTDKQSYQKNLHDQFCQSPPNKPPYNVLHDDNVDSLMEENVPSPSPHLLPIGDVISDRQTEAEDGMVEKTARTHRSPNPGKGYAGPELASDNEVSMIRHNLKHPTEINAMLSKEMSELLSQSVDKFSLHSIDHLAGIVEQLLRSKTYQLLSEEIQSQKSVDASKYIRHKRASEMKLLLCQFVHEKAKLQLLHVKRERLLRRVKSLVSGILESEVYRLNIPPQQSQGVHRESLSVNMKDLQESQSDSDKVTSMGQAIDHIDGRIATLTKSFHKSCKIKGEPSSTDTITLVNSYLMKQACCQMIRKDLQLSAVDSLESRNGCSNVVLNYLNLMTQRFTVSALPVPSISISHALNNINISKIFKDMDAFTAFRFVFNTEITQKHVGPTSLAQETQVTGSCLGNLLDVVTEIQLARIELKNLISTRFCTPLALAEQLELELCFFDSKHRRKATITLDTSCLRRGIYPSEIIPSQIDIAVEEPQSSASLKDEIASALQDLKVGYLRIQQLCRCISKLISCPIR</sequence>
<protein>
    <submittedName>
        <fullName evidence="1">Uncharacterized protein</fullName>
    </submittedName>
</protein>
<name>A0ACB9FFP4_ARCLA</name>
<keyword evidence="2" id="KW-1185">Reference proteome</keyword>